<reference evidence="2" key="1">
    <citation type="submission" date="2019-03" db="EMBL/GenBank/DDBJ databases">
        <title>Single cell metagenomics reveals metabolic interactions within the superorganism composed of flagellate Streblomastix strix and complex community of Bacteroidetes bacteria on its surface.</title>
        <authorList>
            <person name="Treitli S.C."/>
            <person name="Kolisko M."/>
            <person name="Husnik F."/>
            <person name="Keeling P."/>
            <person name="Hampl V."/>
        </authorList>
    </citation>
    <scope>NUCLEOTIDE SEQUENCE</scope>
    <source>
        <strain evidence="2">STM</strain>
    </source>
</reference>
<evidence type="ECO:0000259" key="1">
    <source>
        <dbReference type="Pfam" id="PF14491"/>
    </source>
</evidence>
<accession>A0A5J4SSE1</accession>
<comment type="caution">
    <text evidence="2">The sequence shown here is derived from an EMBL/GenBank/DDBJ whole genome shotgun (WGS) entry which is preliminary data.</text>
</comment>
<feature type="domain" description="DUF4435" evidence="1">
    <location>
        <begin position="37"/>
        <end position="253"/>
    </location>
</feature>
<evidence type="ECO:0000313" key="2">
    <source>
        <dbReference type="EMBL" id="KAA6348170.1"/>
    </source>
</evidence>
<name>A0A5J4SSE1_9ZZZZ</name>
<organism evidence="2">
    <name type="scientific">termite gut metagenome</name>
    <dbReference type="NCBI Taxonomy" id="433724"/>
    <lineage>
        <taxon>unclassified sequences</taxon>
        <taxon>metagenomes</taxon>
        <taxon>organismal metagenomes</taxon>
    </lineage>
</organism>
<sequence length="306" mass="35944">MEKNDFTPEGLLDKKQDTPTVCFTRFVLQTNVDGGNRLYCFVEGYDMPYYISRVENIGNIESYPIICDNKKNVINLYYDLKRREEYQKYKTAFFVDRDFDDNSDLLYEKIYVTPCYAIENLFVGTDCISKILKCEYNLIPGDGPEYDRAMALYEQELKNFHNSVLLFNSWYACLKGKLAEGEKSVCLEDTLPTGFVTLEMKNVRQQYDLSKIMQKFQPLHVITQEEIDIKSKELSNDCVNNLRGKYELQFLTVYLEFLNIDSKGGHYYTKKKSGININKKKFISQFSQYGRTPDCLRNYIIERCKN</sequence>
<protein>
    <recommendedName>
        <fullName evidence="1">DUF4435 domain-containing protein</fullName>
    </recommendedName>
</protein>
<gene>
    <name evidence="2" type="ORF">EZS27_004376</name>
</gene>
<proteinExistence type="predicted"/>
<dbReference type="InterPro" id="IPR029492">
    <property type="entry name" value="DUF4435"/>
</dbReference>
<dbReference type="AlphaFoldDB" id="A0A5J4SSE1"/>
<dbReference type="Pfam" id="PF14491">
    <property type="entry name" value="DUF4435"/>
    <property type="match status" value="1"/>
</dbReference>
<dbReference type="EMBL" id="SNRY01000075">
    <property type="protein sequence ID" value="KAA6348170.1"/>
    <property type="molecule type" value="Genomic_DNA"/>
</dbReference>